<reference evidence="4" key="2">
    <citation type="submission" date="2019-01" db="UniProtKB">
        <authorList>
            <consortium name="EnsemblPlants"/>
        </authorList>
    </citation>
    <scope>IDENTIFICATION</scope>
    <source>
        <strain evidence="4">cv. Heinz 1706</strain>
    </source>
</reference>
<feature type="region of interest" description="Disordered" evidence="2">
    <location>
        <begin position="113"/>
        <end position="133"/>
    </location>
</feature>
<dbReference type="InterPro" id="IPR018222">
    <property type="entry name" value="Nuclear_transport_factor_2_euk"/>
</dbReference>
<dbReference type="OMA" id="GNNQERY"/>
<dbReference type="InterPro" id="IPR039539">
    <property type="entry name" value="Ras_GTPase_bind_prot"/>
</dbReference>
<dbReference type="EnsemblPlants" id="Solyc02g030490.2.1">
    <property type="protein sequence ID" value="Solyc02g030490.2.1"/>
    <property type="gene ID" value="Solyc02g030490.2"/>
</dbReference>
<organism evidence="4">
    <name type="scientific">Solanum lycopersicum</name>
    <name type="common">Tomato</name>
    <name type="synonym">Lycopersicon esculentum</name>
    <dbReference type="NCBI Taxonomy" id="4081"/>
    <lineage>
        <taxon>Eukaryota</taxon>
        <taxon>Viridiplantae</taxon>
        <taxon>Streptophyta</taxon>
        <taxon>Embryophyta</taxon>
        <taxon>Tracheophyta</taxon>
        <taxon>Spermatophyta</taxon>
        <taxon>Magnoliopsida</taxon>
        <taxon>eudicotyledons</taxon>
        <taxon>Gunneridae</taxon>
        <taxon>Pentapetalae</taxon>
        <taxon>asterids</taxon>
        <taxon>lamiids</taxon>
        <taxon>Solanales</taxon>
        <taxon>Solanaceae</taxon>
        <taxon>Solanoideae</taxon>
        <taxon>Solaneae</taxon>
        <taxon>Solanum</taxon>
        <taxon>Solanum subgen. Lycopersicon</taxon>
    </lineage>
</organism>
<evidence type="ECO:0000313" key="5">
    <source>
        <dbReference type="Proteomes" id="UP000004994"/>
    </source>
</evidence>
<dbReference type="Gramene" id="Solyc02g030490.2.1">
    <property type="protein sequence ID" value="Solyc02g030490.2.1"/>
    <property type="gene ID" value="Solyc02g030490.2"/>
</dbReference>
<name>A0A3Q7EWH1_SOLLC</name>
<dbReference type="InParanoid" id="A0A3Q7EWH1"/>
<sequence length="244" mass="26928">EEFNTLICSLDYKNYKSEIRTADAQDSFKDGVVVLVTGCLTGRDKLKRKFAQTFFLAPQDKEPTHVVDPPNLDQASSPTEEVQYVEEKANDSSVDGRQVVDEREIVVENGSYFNKDQHPTNKESANSVAQEDAPKKPYASIVISQTKKGPTKIYVPTNTSRVAPLKAVKQPVAAVAQNVAPEASNPTTTSGIDVPESNDQQGFCFGFVEFEDMSSINLYGTVDGAHILKFKKAKSESLFLQQRE</sequence>
<dbReference type="Pfam" id="PF02136">
    <property type="entry name" value="NTF2"/>
    <property type="match status" value="1"/>
</dbReference>
<dbReference type="PANTHER" id="PTHR10693">
    <property type="entry name" value="RAS GTPASE-ACTIVATING PROTEIN-BINDING PROTEIN"/>
    <property type="match status" value="1"/>
</dbReference>
<feature type="domain" description="NTF2" evidence="3">
    <location>
        <begin position="1"/>
        <end position="67"/>
    </location>
</feature>
<dbReference type="PANTHER" id="PTHR10693:SF75">
    <property type="entry name" value="NUCLEAR TRANSPORT FACTOR 2"/>
    <property type="match status" value="1"/>
</dbReference>
<dbReference type="Gene3D" id="3.10.450.50">
    <property type="match status" value="1"/>
</dbReference>
<proteinExistence type="predicted"/>
<protein>
    <recommendedName>
        <fullName evidence="3">NTF2 domain-containing protein</fullName>
    </recommendedName>
</protein>
<reference evidence="4" key="1">
    <citation type="journal article" date="2012" name="Nature">
        <title>The tomato genome sequence provides insights into fleshy fruit evolution.</title>
        <authorList>
            <consortium name="Tomato Genome Consortium"/>
        </authorList>
    </citation>
    <scope>NUCLEOTIDE SEQUENCE [LARGE SCALE GENOMIC DNA]</scope>
    <source>
        <strain evidence="4">cv. Heinz 1706</strain>
    </source>
</reference>
<dbReference type="PaxDb" id="4081-Solyc02g030490.1.1"/>
<evidence type="ECO:0000259" key="3">
    <source>
        <dbReference type="PROSITE" id="PS50177"/>
    </source>
</evidence>
<dbReference type="GO" id="GO:0005829">
    <property type="term" value="C:cytosol"/>
    <property type="evidence" value="ECO:0000318"/>
    <property type="project" value="GO_Central"/>
</dbReference>
<keyword evidence="1" id="KW-0694">RNA-binding</keyword>
<evidence type="ECO:0000313" key="4">
    <source>
        <dbReference type="EnsemblPlants" id="Solyc02g030490.2.1"/>
    </source>
</evidence>
<dbReference type="Proteomes" id="UP000004994">
    <property type="component" value="Chromosome 2"/>
</dbReference>
<keyword evidence="5" id="KW-1185">Reference proteome</keyword>
<dbReference type="GO" id="GO:0003729">
    <property type="term" value="F:mRNA binding"/>
    <property type="evidence" value="ECO:0000318"/>
    <property type="project" value="GO_Central"/>
</dbReference>
<evidence type="ECO:0000256" key="1">
    <source>
        <dbReference type="ARBA" id="ARBA00022884"/>
    </source>
</evidence>
<dbReference type="AlphaFoldDB" id="A0A3Q7EWH1"/>
<accession>A0A3Q7EWH1</accession>
<dbReference type="PROSITE" id="PS50177">
    <property type="entry name" value="NTF2_DOMAIN"/>
    <property type="match status" value="1"/>
</dbReference>
<dbReference type="InterPro" id="IPR032710">
    <property type="entry name" value="NTF2-like_dom_sf"/>
</dbReference>
<evidence type="ECO:0000256" key="2">
    <source>
        <dbReference type="SAM" id="MobiDB-lite"/>
    </source>
</evidence>
<dbReference type="SUPFAM" id="SSF54427">
    <property type="entry name" value="NTF2-like"/>
    <property type="match status" value="1"/>
</dbReference>
<dbReference type="InterPro" id="IPR002075">
    <property type="entry name" value="NTF2_dom"/>
</dbReference>